<evidence type="ECO:0000313" key="1">
    <source>
        <dbReference type="EMBL" id="CAG8487939.1"/>
    </source>
</evidence>
<reference evidence="1" key="1">
    <citation type="submission" date="2021-06" db="EMBL/GenBank/DDBJ databases">
        <authorList>
            <person name="Kallberg Y."/>
            <person name="Tangrot J."/>
            <person name="Rosling A."/>
        </authorList>
    </citation>
    <scope>NUCLEOTIDE SEQUENCE</scope>
    <source>
        <strain evidence="1">MT106</strain>
    </source>
</reference>
<dbReference type="Proteomes" id="UP000789831">
    <property type="component" value="Unassembled WGS sequence"/>
</dbReference>
<proteinExistence type="predicted"/>
<organism evidence="1 2">
    <name type="scientific">Ambispora gerdemannii</name>
    <dbReference type="NCBI Taxonomy" id="144530"/>
    <lineage>
        <taxon>Eukaryota</taxon>
        <taxon>Fungi</taxon>
        <taxon>Fungi incertae sedis</taxon>
        <taxon>Mucoromycota</taxon>
        <taxon>Glomeromycotina</taxon>
        <taxon>Glomeromycetes</taxon>
        <taxon>Archaeosporales</taxon>
        <taxon>Ambisporaceae</taxon>
        <taxon>Ambispora</taxon>
    </lineage>
</organism>
<gene>
    <name evidence="1" type="ORF">AGERDE_LOCUS3592</name>
</gene>
<dbReference type="EMBL" id="CAJVPL010000364">
    <property type="protein sequence ID" value="CAG8487939.1"/>
    <property type="molecule type" value="Genomic_DNA"/>
</dbReference>
<evidence type="ECO:0000313" key="2">
    <source>
        <dbReference type="Proteomes" id="UP000789831"/>
    </source>
</evidence>
<protein>
    <submittedName>
        <fullName evidence="1">6920_t:CDS:1</fullName>
    </submittedName>
</protein>
<dbReference type="AlphaFoldDB" id="A0A9N8WKW6"/>
<comment type="caution">
    <text evidence="1">The sequence shown here is derived from an EMBL/GenBank/DDBJ whole genome shotgun (WGS) entry which is preliminary data.</text>
</comment>
<sequence length="55" mass="6531">MFAKVFSSWKLHLSRRQSLKAAHKIMVHRRTPPLSSLSELERYVKMLGMIDRKYA</sequence>
<name>A0A9N8WKW6_9GLOM</name>
<keyword evidence="2" id="KW-1185">Reference proteome</keyword>
<accession>A0A9N8WKW6</accession>